<evidence type="ECO:0000313" key="2">
    <source>
        <dbReference type="EMBL" id="KAL0878642.1"/>
    </source>
</evidence>
<comment type="caution">
    <text evidence="2">The sequence shown here is derived from an EMBL/GenBank/DDBJ whole genome shotgun (WGS) entry which is preliminary data.</text>
</comment>
<sequence>MFPNHYYLFDKNKGMPLYFYTQFFQPHILAVPVAYVQAQQFMPVASQAVRTALEPIPDDYKFTFIKKLAPPKQTPPKQSPPKQAPPLGSTPRRQNRRRLLIITKTKKIDFDLPEEFD</sequence>
<evidence type="ECO:0000313" key="3">
    <source>
        <dbReference type="Proteomes" id="UP001549920"/>
    </source>
</evidence>
<reference evidence="2 3" key="1">
    <citation type="submission" date="2024-06" db="EMBL/GenBank/DDBJ databases">
        <title>A chromosome-level genome assembly of beet webworm, Loxostege sticticalis.</title>
        <authorList>
            <person name="Zhang Y."/>
        </authorList>
    </citation>
    <scope>NUCLEOTIDE SEQUENCE [LARGE SCALE GENOMIC DNA]</scope>
    <source>
        <strain evidence="2">AQ026</strain>
        <tissue evidence="2">Whole body</tissue>
    </source>
</reference>
<keyword evidence="3" id="KW-1185">Reference proteome</keyword>
<accession>A0ABR3HQ06</accession>
<gene>
    <name evidence="2" type="ORF">ABMA27_003715</name>
</gene>
<feature type="region of interest" description="Disordered" evidence="1">
    <location>
        <begin position="70"/>
        <end position="98"/>
    </location>
</feature>
<proteinExistence type="predicted"/>
<feature type="compositionally biased region" description="Pro residues" evidence="1">
    <location>
        <begin position="72"/>
        <end position="84"/>
    </location>
</feature>
<name>A0ABR3HQ06_LOXSC</name>
<organism evidence="2 3">
    <name type="scientific">Loxostege sticticalis</name>
    <name type="common">Beet webworm moth</name>
    <dbReference type="NCBI Taxonomy" id="481309"/>
    <lineage>
        <taxon>Eukaryota</taxon>
        <taxon>Metazoa</taxon>
        <taxon>Ecdysozoa</taxon>
        <taxon>Arthropoda</taxon>
        <taxon>Hexapoda</taxon>
        <taxon>Insecta</taxon>
        <taxon>Pterygota</taxon>
        <taxon>Neoptera</taxon>
        <taxon>Endopterygota</taxon>
        <taxon>Lepidoptera</taxon>
        <taxon>Glossata</taxon>
        <taxon>Ditrysia</taxon>
        <taxon>Pyraloidea</taxon>
        <taxon>Crambidae</taxon>
        <taxon>Pyraustinae</taxon>
        <taxon>Loxostege</taxon>
    </lineage>
</organism>
<dbReference type="Proteomes" id="UP001549920">
    <property type="component" value="Unassembled WGS sequence"/>
</dbReference>
<protein>
    <submittedName>
        <fullName evidence="2">Uncharacterized protein</fullName>
    </submittedName>
</protein>
<dbReference type="EMBL" id="JBEUOH010000015">
    <property type="protein sequence ID" value="KAL0878642.1"/>
    <property type="molecule type" value="Genomic_DNA"/>
</dbReference>
<evidence type="ECO:0000256" key="1">
    <source>
        <dbReference type="SAM" id="MobiDB-lite"/>
    </source>
</evidence>